<dbReference type="NCBIfam" id="TIGR01542">
    <property type="entry name" value="A118_put_portal"/>
    <property type="match status" value="1"/>
</dbReference>
<protein>
    <submittedName>
        <fullName evidence="2">Phage portal protein</fullName>
    </submittedName>
</protein>
<gene>
    <name evidence="2" type="ORF">ODU72_04855</name>
</gene>
<sequence length="534" mass="60228">MSLLGTIKNAVYKGGELLGMNTGLDSIIDDPRIALSADEVSRIREDKRYYQNDLTPYKWRNSYGDIVDVPVQSSNVVATASKNLASLIFNEGCTIRILNDSDANDVLQETLEANNFNENFERQLQRWIALGTGVCRPVVQNNQIKINFASADQVYPLEANSNDVTEVAIAFRSTQIENQQTIYYTLLEFHQWTAEGYQISNELYRSDDQSTVGTQVPLATLDKYANLTPKTDFTGSPIQLFAFYRNPGDNNINLGSSMGLSMIDNCKTTIDSLNRAYTELYWEMKQGQRRIIVPESFLGKENLHDMLLTQQNRFNQHPKMYDPDTMVYQVGYGLEDDTIKDVTSDIRVDEFNQLIQLYLSTFENQTGFSQGTFTATPSGIQTATEVVTNNSKTYQTRSSYLTQVEKMLKQLVRAILAEASTPELFDDGQILWSGKLDDLDIAIDFNDGVFINKEQQRQDDLQVVSAGVMPKVQFLMRNYDLDQATAEEWVEQANEENAPTPSFDNMPMSYGGDDSEQSTDQEENTDTGADAEPS</sequence>
<name>A0A9X4AAD8_LACAM</name>
<dbReference type="Proteomes" id="UP001141981">
    <property type="component" value="Unassembled WGS sequence"/>
</dbReference>
<organism evidence="2 3">
    <name type="scientific">Lactobacillus amylovorus</name>
    <dbReference type="NCBI Taxonomy" id="1604"/>
    <lineage>
        <taxon>Bacteria</taxon>
        <taxon>Bacillati</taxon>
        <taxon>Bacillota</taxon>
        <taxon>Bacilli</taxon>
        <taxon>Lactobacillales</taxon>
        <taxon>Lactobacillaceae</taxon>
        <taxon>Lactobacillus</taxon>
    </lineage>
</organism>
<reference evidence="2" key="1">
    <citation type="journal article" date="2022" name="Microorganisms">
        <title>Antibiotic Susceptibility, Resistance Gene Determinants and Corresponding Genomic Regions in Lactobacillus amylovorus Isolates Derived from Wild Boars and Domestic Pigs.</title>
        <authorList>
            <person name="Moravkova M."/>
            <person name="Kostovova I."/>
            <person name="Kavanova K."/>
            <person name="Pechar R."/>
            <person name="Stanek S."/>
            <person name="Brychta A."/>
            <person name="Zeman M."/>
            <person name="Kubasova T."/>
        </authorList>
    </citation>
    <scope>NUCLEOTIDE SEQUENCE</scope>
    <source>
        <strain evidence="2">M490A</strain>
    </source>
</reference>
<evidence type="ECO:0000256" key="1">
    <source>
        <dbReference type="SAM" id="MobiDB-lite"/>
    </source>
</evidence>
<evidence type="ECO:0000313" key="3">
    <source>
        <dbReference type="Proteomes" id="UP001141981"/>
    </source>
</evidence>
<dbReference type="Pfam" id="PF05133">
    <property type="entry name" value="SPP1_portal"/>
    <property type="match status" value="1"/>
</dbReference>
<dbReference type="AlphaFoldDB" id="A0A9X4AAD8"/>
<proteinExistence type="predicted"/>
<feature type="compositionally biased region" description="Acidic residues" evidence="1">
    <location>
        <begin position="513"/>
        <end position="525"/>
    </location>
</feature>
<accession>A0A9X4AAD8</accession>
<evidence type="ECO:0000313" key="2">
    <source>
        <dbReference type="EMBL" id="MDB6258008.1"/>
    </source>
</evidence>
<dbReference type="InterPro" id="IPR021145">
    <property type="entry name" value="Portal_protein_SPP1_Gp6-like"/>
</dbReference>
<dbReference type="InterPro" id="IPR006432">
    <property type="entry name" value="Phage_portal_A118-type"/>
</dbReference>
<comment type="caution">
    <text evidence="2">The sequence shown here is derived from an EMBL/GenBank/DDBJ whole genome shotgun (WGS) entry which is preliminary data.</text>
</comment>
<dbReference type="RefSeq" id="WP_271880753.1">
    <property type="nucleotide sequence ID" value="NZ_JAOTGY010000007.1"/>
</dbReference>
<feature type="region of interest" description="Disordered" evidence="1">
    <location>
        <begin position="490"/>
        <end position="534"/>
    </location>
</feature>
<reference evidence="2" key="2">
    <citation type="submission" date="2022-10" db="EMBL/GenBank/DDBJ databases">
        <authorList>
            <person name="Kostovova I."/>
            <person name="Moravkova M."/>
            <person name="Pechar R."/>
        </authorList>
    </citation>
    <scope>NUCLEOTIDE SEQUENCE</scope>
    <source>
        <strain evidence="2">M490A</strain>
    </source>
</reference>
<dbReference type="PIRSF" id="PIRSF011911">
    <property type="entry name" value="A118_put_portal"/>
    <property type="match status" value="1"/>
</dbReference>
<dbReference type="EMBL" id="JAOTGY010000007">
    <property type="protein sequence ID" value="MDB6258008.1"/>
    <property type="molecule type" value="Genomic_DNA"/>
</dbReference>